<dbReference type="Proteomes" id="UP001163223">
    <property type="component" value="Chromosome"/>
</dbReference>
<dbReference type="EMBL" id="CP113520">
    <property type="protein sequence ID" value="WAJ31282.1"/>
    <property type="molecule type" value="Genomic_DNA"/>
</dbReference>
<name>A0ACD4NWL9_9HYPH</name>
<protein>
    <submittedName>
        <fullName evidence="1">AAA family ATPase</fullName>
    </submittedName>
</protein>
<gene>
    <name evidence="1" type="ORF">OXU80_14210</name>
</gene>
<evidence type="ECO:0000313" key="2">
    <source>
        <dbReference type="Proteomes" id="UP001163223"/>
    </source>
</evidence>
<proteinExistence type="predicted"/>
<evidence type="ECO:0000313" key="1">
    <source>
        <dbReference type="EMBL" id="WAJ31282.1"/>
    </source>
</evidence>
<sequence length="641" mass="67773">MSDFGALQVLAYSEPPPSHEAELPAEMTNAQRAAELVGALTPAGFAARHRILATVGDLPSGRKALLQVVVQEADTRLVEMTVARTLKARSLETGAEIDFDVLEGFGKASTGRMAPATLATGFGSFDLLVTVRTDRLVGPSARMVDWTVDLTRLDGPDVEAALRRRFGDDAAVPPGFVWPFGLTLPALDVACARAASAAEALDVLSSMGDEDEASEVVTVEDLHGYGEAGAWARRLAEELPAWRDGKLAWRDVDSAVLLSGPPGTGKTTFARRLAAAVGVPLVPTSYSEWQRTGDGHLGEVLKGLQTAFAKAAVKRPCILFIDELDALPARGGDDRNGSWYWPIVNSLLEHLDGQEGRRGVVVVAACNHPGRLDPALTRPGRLNRRIDIGLPDAAALAQILSAKLDGTVAPAELMAVSSALAGRVTGADAEAIARNARRLSRLESREVSAADVEAAGMPADTRSEVDRRTIAVHEAGHVVAALSQGVVPVSVSIQMSPGMQGIVLYPPRTTIVQTRETFEADVVRTLAGRAAEEVVLGRVSAGSGGSTDSDLAVATRTATIMAGLLGMESLVYDPTPERRQVEAILQTAYAAATALMIRRQDAVETLASMLLERRTLNEADLRAYAALHVATQNEGVPARPA</sequence>
<reference evidence="1" key="1">
    <citation type="submission" date="2022-11" db="EMBL/GenBank/DDBJ databases">
        <title>beta-Carotene-producing bacterium, Jeongeuplla avenae sp. nov., alleviates the salt stress of Arabidopsis seedlings.</title>
        <authorList>
            <person name="Jiang L."/>
            <person name="Lee J."/>
        </authorList>
    </citation>
    <scope>NUCLEOTIDE SEQUENCE</scope>
    <source>
        <strain evidence="1">DY_R2A_6</strain>
    </source>
</reference>
<organism evidence="1 2">
    <name type="scientific">Antarcticirhabdus aurantiaca</name>
    <dbReference type="NCBI Taxonomy" id="2606717"/>
    <lineage>
        <taxon>Bacteria</taxon>
        <taxon>Pseudomonadati</taxon>
        <taxon>Pseudomonadota</taxon>
        <taxon>Alphaproteobacteria</taxon>
        <taxon>Hyphomicrobiales</taxon>
        <taxon>Aurantimonadaceae</taxon>
        <taxon>Antarcticirhabdus</taxon>
    </lineage>
</organism>
<accession>A0ACD4NWL9</accession>
<keyword evidence="2" id="KW-1185">Reference proteome</keyword>